<dbReference type="OrthoDB" id="419598at2759"/>
<name>A0A8H4LCM3_9HYPO</name>
<evidence type="ECO:0000259" key="4">
    <source>
        <dbReference type="Pfam" id="PF05368"/>
    </source>
</evidence>
<comment type="similarity">
    <text evidence="1">Belongs to the NmrA-type oxidoreductase family. Isoflavone reductase subfamily.</text>
</comment>
<evidence type="ECO:0000256" key="3">
    <source>
        <dbReference type="ARBA" id="ARBA00023002"/>
    </source>
</evidence>
<reference evidence="5 6" key="1">
    <citation type="submission" date="2020-01" db="EMBL/GenBank/DDBJ databases">
        <title>Identification and distribution of gene clusters putatively required for synthesis of sphingolipid metabolism inhibitors in phylogenetically diverse species of the filamentous fungus Fusarium.</title>
        <authorList>
            <person name="Kim H.-S."/>
            <person name="Busman M."/>
            <person name="Brown D.W."/>
            <person name="Divon H."/>
            <person name="Uhlig S."/>
            <person name="Proctor R.H."/>
        </authorList>
    </citation>
    <scope>NUCLEOTIDE SEQUENCE [LARGE SCALE GENOMIC DNA]</scope>
    <source>
        <strain evidence="5 6">NRRL 20459</strain>
    </source>
</reference>
<keyword evidence="2" id="KW-0521">NADP</keyword>
<keyword evidence="3" id="KW-0560">Oxidoreductase</keyword>
<organism evidence="5 6">
    <name type="scientific">Fusarium albosuccineum</name>
    <dbReference type="NCBI Taxonomy" id="1237068"/>
    <lineage>
        <taxon>Eukaryota</taxon>
        <taxon>Fungi</taxon>
        <taxon>Dikarya</taxon>
        <taxon>Ascomycota</taxon>
        <taxon>Pezizomycotina</taxon>
        <taxon>Sordariomycetes</taxon>
        <taxon>Hypocreomycetidae</taxon>
        <taxon>Hypocreales</taxon>
        <taxon>Nectriaceae</taxon>
        <taxon>Fusarium</taxon>
        <taxon>Fusarium decemcellulare species complex</taxon>
    </lineage>
</organism>
<dbReference type="AlphaFoldDB" id="A0A8H4LCM3"/>
<dbReference type="InterPro" id="IPR051609">
    <property type="entry name" value="NmrA/Isoflavone_reductase-like"/>
</dbReference>
<dbReference type="EMBL" id="JAADYS010001019">
    <property type="protein sequence ID" value="KAF4465529.1"/>
    <property type="molecule type" value="Genomic_DNA"/>
</dbReference>
<dbReference type="Gene3D" id="3.90.25.10">
    <property type="entry name" value="UDP-galactose 4-epimerase, domain 1"/>
    <property type="match status" value="1"/>
</dbReference>
<gene>
    <name evidence="5" type="ORF">FALBO_7625</name>
</gene>
<evidence type="ECO:0000313" key="6">
    <source>
        <dbReference type="Proteomes" id="UP000554235"/>
    </source>
</evidence>
<dbReference type="GO" id="GO:0016491">
    <property type="term" value="F:oxidoreductase activity"/>
    <property type="evidence" value="ECO:0007669"/>
    <property type="project" value="UniProtKB-KW"/>
</dbReference>
<proteinExistence type="inferred from homology"/>
<dbReference type="InterPro" id="IPR036291">
    <property type="entry name" value="NAD(P)-bd_dom_sf"/>
</dbReference>
<evidence type="ECO:0000256" key="2">
    <source>
        <dbReference type="ARBA" id="ARBA00022857"/>
    </source>
</evidence>
<accession>A0A8H4LCM3</accession>
<sequence>MAVIAVVGGSGSIGRAIVEAIVAAGKLEVIILSRKADPDLEKSIGARIVPADYTSVDSLVKLFEEQNIGTVLSALSVMTPPEFEDNLIQAAVKSKVTKRFIPSGFGGKYGPEQRFFPIAAPKIAAEEALEKTDLEWTIVCNGFFLDYWGMPKIKSYLSPSVLVLDIPARKAAIPGSGDVPVVFTYSGDVAKYTAALLTLDKWDKVSYVIGDKITWNNFVATAEEVLGTKFDVVHDSIELLKSGKITELPSQVPAYAVFPKEAFQGMCATFGLFFEQGLLNFDEGKAINRLFPEIKPKSIKDVVEIGWKD</sequence>
<evidence type="ECO:0000313" key="5">
    <source>
        <dbReference type="EMBL" id="KAF4465529.1"/>
    </source>
</evidence>
<dbReference type="PANTHER" id="PTHR47706:SF4">
    <property type="entry name" value="NMRA-LIKE DOMAIN-CONTAINING PROTEIN"/>
    <property type="match status" value="1"/>
</dbReference>
<evidence type="ECO:0000256" key="1">
    <source>
        <dbReference type="ARBA" id="ARBA00005725"/>
    </source>
</evidence>
<protein>
    <submittedName>
        <fullName evidence="5">Nmra-like family</fullName>
    </submittedName>
</protein>
<dbReference type="CDD" id="cd05259">
    <property type="entry name" value="PCBER_SDR_a"/>
    <property type="match status" value="1"/>
</dbReference>
<dbReference type="Gene3D" id="3.40.50.720">
    <property type="entry name" value="NAD(P)-binding Rossmann-like Domain"/>
    <property type="match status" value="1"/>
</dbReference>
<dbReference type="PANTHER" id="PTHR47706">
    <property type="entry name" value="NMRA-LIKE FAMILY PROTEIN"/>
    <property type="match status" value="1"/>
</dbReference>
<dbReference type="Pfam" id="PF05368">
    <property type="entry name" value="NmrA"/>
    <property type="match status" value="1"/>
</dbReference>
<dbReference type="InterPro" id="IPR008030">
    <property type="entry name" value="NmrA-like"/>
</dbReference>
<comment type="caution">
    <text evidence="5">The sequence shown here is derived from an EMBL/GenBank/DDBJ whole genome shotgun (WGS) entry which is preliminary data.</text>
</comment>
<dbReference type="Proteomes" id="UP000554235">
    <property type="component" value="Unassembled WGS sequence"/>
</dbReference>
<feature type="domain" description="NmrA-like" evidence="4">
    <location>
        <begin position="3"/>
        <end position="270"/>
    </location>
</feature>
<keyword evidence="6" id="KW-1185">Reference proteome</keyword>
<dbReference type="SUPFAM" id="SSF51735">
    <property type="entry name" value="NAD(P)-binding Rossmann-fold domains"/>
    <property type="match status" value="1"/>
</dbReference>
<dbReference type="InterPro" id="IPR045312">
    <property type="entry name" value="PCBER-like"/>
</dbReference>